<comment type="caution">
    <text evidence="2">The sequence shown here is derived from an EMBL/GenBank/DDBJ whole genome shotgun (WGS) entry which is preliminary data.</text>
</comment>
<gene>
    <name evidence="2" type="ORF">HHI36_001650</name>
</gene>
<reference evidence="2 3" key="1">
    <citation type="journal article" date="2021" name="BMC Biol.">
        <title>Horizontally acquired antibacterial genes associated with adaptive radiation of ladybird beetles.</title>
        <authorList>
            <person name="Li H.S."/>
            <person name="Tang X.F."/>
            <person name="Huang Y.H."/>
            <person name="Xu Z.Y."/>
            <person name="Chen M.L."/>
            <person name="Du X.Y."/>
            <person name="Qiu B.Y."/>
            <person name="Chen P.T."/>
            <person name="Zhang W."/>
            <person name="Slipinski A."/>
            <person name="Escalona H.E."/>
            <person name="Waterhouse R.M."/>
            <person name="Zwick A."/>
            <person name="Pang H."/>
        </authorList>
    </citation>
    <scope>NUCLEOTIDE SEQUENCE [LARGE SCALE GENOMIC DNA]</scope>
    <source>
        <strain evidence="2">SYSU2018</strain>
    </source>
</reference>
<sequence length="195" mass="22093">MANIKTYETVPQVGRAPSPQSHTSQQVSLMDYGGGKHSLKQSTNTSRPSKTSLNVSTFNIRTLKSEDRLVELEEELQHIKWDILGLCETRLPGEKCTTLKSGHLMYQRNTENNAHVGGVAILVNKRLTHKVIEMRSISNRVIYITIKISQRYKLQVIQVYAPTSTAEDEEIESFYEDISMAQKDEKAHFTLIIGD</sequence>
<evidence type="ECO:0000313" key="2">
    <source>
        <dbReference type="EMBL" id="KAL3287171.1"/>
    </source>
</evidence>
<evidence type="ECO:0000313" key="3">
    <source>
        <dbReference type="Proteomes" id="UP001516400"/>
    </source>
</evidence>
<evidence type="ECO:0000256" key="1">
    <source>
        <dbReference type="SAM" id="MobiDB-lite"/>
    </source>
</evidence>
<dbReference type="EMBL" id="JABFTP020000185">
    <property type="protein sequence ID" value="KAL3287171.1"/>
    <property type="molecule type" value="Genomic_DNA"/>
</dbReference>
<organism evidence="2 3">
    <name type="scientific">Cryptolaemus montrouzieri</name>
    <dbReference type="NCBI Taxonomy" id="559131"/>
    <lineage>
        <taxon>Eukaryota</taxon>
        <taxon>Metazoa</taxon>
        <taxon>Ecdysozoa</taxon>
        <taxon>Arthropoda</taxon>
        <taxon>Hexapoda</taxon>
        <taxon>Insecta</taxon>
        <taxon>Pterygota</taxon>
        <taxon>Neoptera</taxon>
        <taxon>Endopterygota</taxon>
        <taxon>Coleoptera</taxon>
        <taxon>Polyphaga</taxon>
        <taxon>Cucujiformia</taxon>
        <taxon>Coccinelloidea</taxon>
        <taxon>Coccinellidae</taxon>
        <taxon>Scymninae</taxon>
        <taxon>Scymnini</taxon>
        <taxon>Cryptolaemus</taxon>
    </lineage>
</organism>
<proteinExistence type="predicted"/>
<feature type="compositionally biased region" description="Polar residues" evidence="1">
    <location>
        <begin position="18"/>
        <end position="28"/>
    </location>
</feature>
<name>A0ABD2P8Y2_9CUCU</name>
<accession>A0ABD2P8Y2</accession>
<dbReference type="SUPFAM" id="SSF56219">
    <property type="entry name" value="DNase I-like"/>
    <property type="match status" value="1"/>
</dbReference>
<feature type="region of interest" description="Disordered" evidence="1">
    <location>
        <begin position="1"/>
        <end position="51"/>
    </location>
</feature>
<protein>
    <submittedName>
        <fullName evidence="2">Uncharacterized protein</fullName>
    </submittedName>
</protein>
<dbReference type="Gene3D" id="3.60.10.10">
    <property type="entry name" value="Endonuclease/exonuclease/phosphatase"/>
    <property type="match status" value="1"/>
</dbReference>
<keyword evidence="3" id="KW-1185">Reference proteome</keyword>
<dbReference type="Proteomes" id="UP001516400">
    <property type="component" value="Unassembled WGS sequence"/>
</dbReference>
<dbReference type="PANTHER" id="PTHR43250:SF2">
    <property type="entry name" value="EXODEOXYRIBONUCLEASE III"/>
    <property type="match status" value="1"/>
</dbReference>
<dbReference type="AlphaFoldDB" id="A0ABD2P8Y2"/>
<dbReference type="InterPro" id="IPR036691">
    <property type="entry name" value="Endo/exonu/phosph_ase_sf"/>
</dbReference>
<dbReference type="PANTHER" id="PTHR43250">
    <property type="entry name" value="EXODEOXYRIBONUCLEASE III"/>
    <property type="match status" value="1"/>
</dbReference>
<feature type="compositionally biased region" description="Polar residues" evidence="1">
    <location>
        <begin position="40"/>
        <end position="51"/>
    </location>
</feature>
<dbReference type="InterPro" id="IPR037493">
    <property type="entry name" value="ExoIII-like"/>
</dbReference>